<dbReference type="InterPro" id="IPR001279">
    <property type="entry name" value="Metallo-B-lactamas"/>
</dbReference>
<dbReference type="AlphaFoldDB" id="A0A368JSW0"/>
<dbReference type="EMBL" id="QOWE01000003">
    <property type="protein sequence ID" value="RCR70737.1"/>
    <property type="molecule type" value="Genomic_DNA"/>
</dbReference>
<dbReference type="OrthoDB" id="9805728at2"/>
<dbReference type="GO" id="GO:0005737">
    <property type="term" value="C:cytoplasm"/>
    <property type="evidence" value="ECO:0007669"/>
    <property type="project" value="TreeGrafter"/>
</dbReference>
<dbReference type="SUPFAM" id="SSF56281">
    <property type="entry name" value="Metallo-hydrolase/oxidoreductase"/>
    <property type="match status" value="1"/>
</dbReference>
<name>A0A368JSW0_9BACT</name>
<gene>
    <name evidence="2" type="ORF">DUE52_03855</name>
</gene>
<evidence type="ECO:0000313" key="2">
    <source>
        <dbReference type="EMBL" id="RCR70737.1"/>
    </source>
</evidence>
<keyword evidence="2" id="KW-0378">Hydrolase</keyword>
<dbReference type="Gene3D" id="3.60.15.10">
    <property type="entry name" value="Ribonuclease Z/Hydroxyacylglutathione hydrolase-like"/>
    <property type="match status" value="1"/>
</dbReference>
<dbReference type="RefSeq" id="WP_114404654.1">
    <property type="nucleotide sequence ID" value="NZ_QOWE01000003.1"/>
</dbReference>
<dbReference type="Pfam" id="PF12706">
    <property type="entry name" value="Lactamase_B_2"/>
    <property type="match status" value="1"/>
</dbReference>
<evidence type="ECO:0000259" key="1">
    <source>
        <dbReference type="Pfam" id="PF12706"/>
    </source>
</evidence>
<organism evidence="2 3">
    <name type="scientific">Larkinella punicea</name>
    <dbReference type="NCBI Taxonomy" id="2315727"/>
    <lineage>
        <taxon>Bacteria</taxon>
        <taxon>Pseudomonadati</taxon>
        <taxon>Bacteroidota</taxon>
        <taxon>Cytophagia</taxon>
        <taxon>Cytophagales</taxon>
        <taxon>Spirosomataceae</taxon>
        <taxon>Larkinella</taxon>
    </lineage>
</organism>
<dbReference type="PANTHER" id="PTHR15032:SF4">
    <property type="entry name" value="N-ACYL-PHOSPHATIDYLETHANOLAMINE-HYDROLYZING PHOSPHOLIPASE D"/>
    <property type="match status" value="1"/>
</dbReference>
<protein>
    <submittedName>
        <fullName evidence="2">MBL fold metallo-hydrolase</fullName>
    </submittedName>
</protein>
<dbReference type="PANTHER" id="PTHR15032">
    <property type="entry name" value="N-ACYL-PHOSPHATIDYLETHANOLAMINE-HYDROLYZING PHOSPHOLIPASE D"/>
    <property type="match status" value="1"/>
</dbReference>
<accession>A0A368JSW0</accession>
<sequence>MVTALLLILKRFFAKRKLPTIQSYTSNPALSTLMPDWLGTPLDQNGFFINYEYPTVISYSAVLKFMLERNPQREVKKKDTWRITVHKKEDWLSELSDKIVWLGHASFFIQLSGIRILIDPVFGKLPVVKRYSELPVEPEKFQNIDYVLVSHAHYDHCDKDSIKTIARNNPKARFLVGLKLDELVAKWVTNPIQSAGWYQQYQLTDTLKITFLPSRHWANRSPFDVNTSLWGGFMIQSETKTVYYGGDSGHGSHFKSIGALFPTIDVALIGAGAYSPTWFMGQHHQDPYKAVDAFHATGAKTFIPFHYGTFDSADEPMGEPETVLKNLYAEGKINNQLRILALGEPFLV</sequence>
<feature type="domain" description="Metallo-beta-lactamase" evidence="1">
    <location>
        <begin position="115"/>
        <end position="307"/>
    </location>
</feature>
<dbReference type="InterPro" id="IPR036866">
    <property type="entry name" value="RibonucZ/Hydroxyglut_hydro"/>
</dbReference>
<keyword evidence="3" id="KW-1185">Reference proteome</keyword>
<reference evidence="2 3" key="1">
    <citation type="submission" date="2018-07" db="EMBL/GenBank/DDBJ databases">
        <title>Genome analysis of Larkinella rosea.</title>
        <authorList>
            <person name="Zhou Z."/>
            <person name="Wang G."/>
        </authorList>
    </citation>
    <scope>NUCLEOTIDE SEQUENCE [LARGE SCALE GENOMIC DNA]</scope>
    <source>
        <strain evidence="3">zzj9</strain>
    </source>
</reference>
<proteinExistence type="predicted"/>
<dbReference type="Proteomes" id="UP000253383">
    <property type="component" value="Unassembled WGS sequence"/>
</dbReference>
<dbReference type="GO" id="GO:0016787">
    <property type="term" value="F:hydrolase activity"/>
    <property type="evidence" value="ECO:0007669"/>
    <property type="project" value="UniProtKB-KW"/>
</dbReference>
<comment type="caution">
    <text evidence="2">The sequence shown here is derived from an EMBL/GenBank/DDBJ whole genome shotgun (WGS) entry which is preliminary data.</text>
</comment>
<evidence type="ECO:0000313" key="3">
    <source>
        <dbReference type="Proteomes" id="UP000253383"/>
    </source>
</evidence>